<gene>
    <name evidence="3" type="ORF">SEMRO_247_G098040.1</name>
</gene>
<feature type="chain" id="PRO_5040286449" evidence="2">
    <location>
        <begin position="27"/>
        <end position="846"/>
    </location>
</feature>
<keyword evidence="4" id="KW-1185">Reference proteome</keyword>
<dbReference type="EMBL" id="CAICTM010000246">
    <property type="protein sequence ID" value="CAB9505896.1"/>
    <property type="molecule type" value="Genomic_DNA"/>
</dbReference>
<keyword evidence="2" id="KW-0732">Signal</keyword>
<evidence type="ECO:0000313" key="4">
    <source>
        <dbReference type="Proteomes" id="UP001153069"/>
    </source>
</evidence>
<sequence>MRARLSRIALWWSLLRLTSLVEHVTCNDFRGGGNKRRVLSLPLDSDDESRLVSASSVRGQRLRRQQQVPSFENRVGKNSARKRKKKKSRSSKKSSKKMTKLKKKPSKGSRSSSYDSEFLQQDDFNSAQSEYPVLAMEDQGVDTSECQNALPIQPGETVRAEATHVVDFGTDIMDDCDGGYELENPFVEVLGIWFAIEGTGQMLKASSCPALISVYQGMDCGSLVCAPSSLASPLGCQVEWVSSEIGQIDYILVQTIQFTDGPGFEVPIDLTVEESKIEHEEEHSPVMAQELTIAEVQEQDISSNDNNDSEESNFNSDNEGDSVNARPTLRLNDKDVQHCQQTNSKARIGDTTEVLVLRPMSNTIGYCDEGIGDGINLDDVDVQVLGTWFSVLGTGGVLRASTCPAQVTIFTGDSCGSLKCTELVYDQFGCHVDWASEEGRTDFLLIQSLEFDSEEDGFTSHVSLTLVDLDVSEDASSGGTTIQVIKPGEETEDNNGEGTGGSLSAIEGTKPGDEIQEDESQNTGGTTFDEMAGPDESGGEGTTLEIISGPGQAQDSEGTTFEVISGASEDPYAVVLDSHHDQCQKAQEVQPGKTVFSTAVQLVGDLVECEHRVSFQGLGVPVLGAWFSVAATGGPLRAKACPARITIYQGISCYDLACTADEINEFGCEVEWTSSRNGQLDYILVQTIALDVQDHEFSFPVSLQIDEPSVQRSLPIGSPEGQVMKHCTDAESISLGARVVVPLDQPIGDALNCAGVAAADEHSFGSWFTMTASSDSELRASACPTEVLISIYEGVCGNLRCVETDIGCDVNWRPSAGRGVSQFILVSTAQQSAGASRQTTLILEET</sequence>
<evidence type="ECO:0000313" key="3">
    <source>
        <dbReference type="EMBL" id="CAB9505896.1"/>
    </source>
</evidence>
<protein>
    <submittedName>
        <fullName evidence="3">Uncharacterized protein</fullName>
    </submittedName>
</protein>
<reference evidence="3" key="1">
    <citation type="submission" date="2020-06" db="EMBL/GenBank/DDBJ databases">
        <authorList>
            <consortium name="Plant Systems Biology data submission"/>
        </authorList>
    </citation>
    <scope>NUCLEOTIDE SEQUENCE</scope>
    <source>
        <strain evidence="3">D6</strain>
    </source>
</reference>
<feature type="compositionally biased region" description="Basic residues" evidence="1">
    <location>
        <begin position="79"/>
        <end position="107"/>
    </location>
</feature>
<feature type="compositionally biased region" description="Low complexity" evidence="1">
    <location>
        <begin position="302"/>
        <end position="317"/>
    </location>
</feature>
<accession>A0A9N8DP37</accession>
<feature type="region of interest" description="Disordered" evidence="1">
    <location>
        <begin position="477"/>
        <end position="542"/>
    </location>
</feature>
<comment type="caution">
    <text evidence="3">The sequence shown here is derived from an EMBL/GenBank/DDBJ whole genome shotgun (WGS) entry which is preliminary data.</text>
</comment>
<name>A0A9N8DP37_9STRA</name>
<dbReference type="AlphaFoldDB" id="A0A9N8DP37"/>
<evidence type="ECO:0000256" key="2">
    <source>
        <dbReference type="SAM" id="SignalP"/>
    </source>
</evidence>
<organism evidence="3 4">
    <name type="scientific">Seminavis robusta</name>
    <dbReference type="NCBI Taxonomy" id="568900"/>
    <lineage>
        <taxon>Eukaryota</taxon>
        <taxon>Sar</taxon>
        <taxon>Stramenopiles</taxon>
        <taxon>Ochrophyta</taxon>
        <taxon>Bacillariophyta</taxon>
        <taxon>Bacillariophyceae</taxon>
        <taxon>Bacillariophycidae</taxon>
        <taxon>Naviculales</taxon>
        <taxon>Naviculaceae</taxon>
        <taxon>Seminavis</taxon>
    </lineage>
</organism>
<feature type="signal peptide" evidence="2">
    <location>
        <begin position="1"/>
        <end position="26"/>
    </location>
</feature>
<feature type="region of interest" description="Disordered" evidence="1">
    <location>
        <begin position="52"/>
        <end position="118"/>
    </location>
</feature>
<evidence type="ECO:0000256" key="1">
    <source>
        <dbReference type="SAM" id="MobiDB-lite"/>
    </source>
</evidence>
<dbReference type="Proteomes" id="UP001153069">
    <property type="component" value="Unassembled WGS sequence"/>
</dbReference>
<feature type="region of interest" description="Disordered" evidence="1">
    <location>
        <begin position="301"/>
        <end position="326"/>
    </location>
</feature>
<proteinExistence type="predicted"/>